<accession>A0A3L9Y8N2</accession>
<evidence type="ECO:0000256" key="1">
    <source>
        <dbReference type="SAM" id="SignalP"/>
    </source>
</evidence>
<keyword evidence="3" id="KW-1185">Reference proteome</keyword>
<comment type="caution">
    <text evidence="2">The sequence shown here is derived from an EMBL/GenBank/DDBJ whole genome shotgun (WGS) entry which is preliminary data.</text>
</comment>
<sequence>MKKKIASIMVVVTCFMVFAACSKDNNSDSNSDTAVQLTSIARTGNWQITYFYDTDHEETGNFSGYSFTFKEDGSVVAVNGNTTVTGTWSISTGSGSSSDDDGSSSNDIDFNLFFSSPADFDELSDDWDIVSYSDSKIELIDVSGGNGGTDYLTFEKI</sequence>
<evidence type="ECO:0008006" key="4">
    <source>
        <dbReference type="Google" id="ProtNLM"/>
    </source>
</evidence>
<name>A0A3L9Y8N2_9FLAO</name>
<protein>
    <recommendedName>
        <fullName evidence="4">Lipocalin-like protein</fullName>
    </recommendedName>
</protein>
<dbReference type="InterPro" id="IPR012674">
    <property type="entry name" value="Calycin"/>
</dbReference>
<dbReference type="Proteomes" id="UP000271339">
    <property type="component" value="Unassembled WGS sequence"/>
</dbReference>
<proteinExistence type="predicted"/>
<dbReference type="AlphaFoldDB" id="A0A3L9Y8N2"/>
<dbReference type="PROSITE" id="PS51257">
    <property type="entry name" value="PROKAR_LIPOPROTEIN"/>
    <property type="match status" value="1"/>
</dbReference>
<organism evidence="2 3">
    <name type="scientific">Ulvibacter antarcticus</name>
    <dbReference type="NCBI Taxonomy" id="442714"/>
    <lineage>
        <taxon>Bacteria</taxon>
        <taxon>Pseudomonadati</taxon>
        <taxon>Bacteroidota</taxon>
        <taxon>Flavobacteriia</taxon>
        <taxon>Flavobacteriales</taxon>
        <taxon>Flavobacteriaceae</taxon>
        <taxon>Ulvibacter</taxon>
    </lineage>
</organism>
<dbReference type="EMBL" id="REFC01000015">
    <property type="protein sequence ID" value="RMA57051.1"/>
    <property type="molecule type" value="Genomic_DNA"/>
</dbReference>
<reference evidence="2 3" key="1">
    <citation type="submission" date="2018-10" db="EMBL/GenBank/DDBJ databases">
        <title>Genomic Encyclopedia of Archaeal and Bacterial Type Strains, Phase II (KMG-II): from individual species to whole genera.</title>
        <authorList>
            <person name="Goeker M."/>
        </authorList>
    </citation>
    <scope>NUCLEOTIDE SEQUENCE [LARGE SCALE GENOMIC DNA]</scope>
    <source>
        <strain evidence="2 3">DSM 23424</strain>
    </source>
</reference>
<gene>
    <name evidence="2" type="ORF">BXY75_2932</name>
</gene>
<feature type="signal peptide" evidence="1">
    <location>
        <begin position="1"/>
        <end position="19"/>
    </location>
</feature>
<evidence type="ECO:0000313" key="2">
    <source>
        <dbReference type="EMBL" id="RMA57051.1"/>
    </source>
</evidence>
<keyword evidence="1" id="KW-0732">Signal</keyword>
<dbReference type="SUPFAM" id="SSF50814">
    <property type="entry name" value="Lipocalins"/>
    <property type="match status" value="1"/>
</dbReference>
<feature type="chain" id="PRO_5018026864" description="Lipocalin-like protein" evidence="1">
    <location>
        <begin position="20"/>
        <end position="157"/>
    </location>
</feature>
<dbReference type="RefSeq" id="WP_245962988.1">
    <property type="nucleotide sequence ID" value="NZ_REFC01000015.1"/>
</dbReference>
<evidence type="ECO:0000313" key="3">
    <source>
        <dbReference type="Proteomes" id="UP000271339"/>
    </source>
</evidence>